<dbReference type="Proteomes" id="UP001139447">
    <property type="component" value="Unassembled WGS sequence"/>
</dbReference>
<organism evidence="1 2">
    <name type="scientific">Variovorax terrae</name>
    <dbReference type="NCBI Taxonomy" id="2923278"/>
    <lineage>
        <taxon>Bacteria</taxon>
        <taxon>Pseudomonadati</taxon>
        <taxon>Pseudomonadota</taxon>
        <taxon>Betaproteobacteria</taxon>
        <taxon>Burkholderiales</taxon>
        <taxon>Comamonadaceae</taxon>
        <taxon>Variovorax</taxon>
    </lineage>
</organism>
<dbReference type="InterPro" id="IPR036196">
    <property type="entry name" value="Ptyr_pPase_sf"/>
</dbReference>
<dbReference type="AlphaFoldDB" id="A0A9X1VTT9"/>
<dbReference type="Gene3D" id="3.40.50.2300">
    <property type="match status" value="1"/>
</dbReference>
<sequence>MLRVLFICSRNRLRSPTAERVFSTFPGIEVDSAGLAPDAECQLSVDQVEWAEIIFVMERAHRTKLMQQFRRSLNGKKVICLDIPDNYEFMQPGLVTLLERKVPPHLR</sequence>
<gene>
    <name evidence="1" type="ORF">MMF98_08235</name>
</gene>
<evidence type="ECO:0000313" key="2">
    <source>
        <dbReference type="Proteomes" id="UP001139447"/>
    </source>
</evidence>
<proteinExistence type="predicted"/>
<dbReference type="SUPFAM" id="SSF52788">
    <property type="entry name" value="Phosphotyrosine protein phosphatases I"/>
    <property type="match status" value="1"/>
</dbReference>
<comment type="caution">
    <text evidence="1">The sequence shown here is derived from an EMBL/GenBank/DDBJ whole genome shotgun (WGS) entry which is preliminary data.</text>
</comment>
<dbReference type="EMBL" id="JALGBI010000001">
    <property type="protein sequence ID" value="MCJ0763195.1"/>
    <property type="molecule type" value="Genomic_DNA"/>
</dbReference>
<dbReference type="InterPro" id="IPR016919">
    <property type="entry name" value="UCP029416_PTP"/>
</dbReference>
<keyword evidence="2" id="KW-1185">Reference proteome</keyword>
<evidence type="ECO:0000313" key="1">
    <source>
        <dbReference type="EMBL" id="MCJ0763195.1"/>
    </source>
</evidence>
<accession>A0A9X1VTT9</accession>
<protein>
    <submittedName>
        <fullName evidence="1">Low molecular weight protein tyrosine phosphatase family protein</fullName>
    </submittedName>
</protein>
<dbReference type="RefSeq" id="WP_243305793.1">
    <property type="nucleotide sequence ID" value="NZ_JALGBI010000001.1"/>
</dbReference>
<dbReference type="PIRSF" id="PIRSF029416">
    <property type="entry name" value="UCP029416_PTP"/>
    <property type="match status" value="1"/>
</dbReference>
<name>A0A9X1VTT9_9BURK</name>
<reference evidence="1" key="1">
    <citation type="submission" date="2022-03" db="EMBL/GenBank/DDBJ databases">
        <authorList>
            <person name="Woo C.Y."/>
        </authorList>
    </citation>
    <scope>NUCLEOTIDE SEQUENCE</scope>
    <source>
        <strain evidence="1">CYS-02</strain>
    </source>
</reference>